<evidence type="ECO:0000313" key="3">
    <source>
        <dbReference type="Proteomes" id="UP001177140"/>
    </source>
</evidence>
<accession>A0AA41RYX3</accession>
<feature type="compositionally biased region" description="Pro residues" evidence="1">
    <location>
        <begin position="36"/>
        <end position="45"/>
    </location>
</feature>
<proteinExistence type="predicted"/>
<reference evidence="2" key="1">
    <citation type="submission" date="2022-03" db="EMBL/GenBank/DDBJ databases">
        <title>A functionally conserved STORR gene fusion in Papaver species that diverged 16.8 million years ago.</title>
        <authorList>
            <person name="Catania T."/>
        </authorList>
    </citation>
    <scope>NUCLEOTIDE SEQUENCE</scope>
    <source>
        <strain evidence="2">S-191538</strain>
    </source>
</reference>
<gene>
    <name evidence="2" type="ORF">MKW94_018723</name>
</gene>
<dbReference type="Proteomes" id="UP001177140">
    <property type="component" value="Unassembled WGS sequence"/>
</dbReference>
<evidence type="ECO:0000256" key="1">
    <source>
        <dbReference type="SAM" id="MobiDB-lite"/>
    </source>
</evidence>
<comment type="caution">
    <text evidence="2">The sequence shown here is derived from an EMBL/GenBank/DDBJ whole genome shotgun (WGS) entry which is preliminary data.</text>
</comment>
<dbReference type="PANTHER" id="PTHR33785">
    <property type="entry name" value="OS06G0550800 PROTEIN"/>
    <property type="match status" value="1"/>
</dbReference>
<evidence type="ECO:0008006" key="4">
    <source>
        <dbReference type="Google" id="ProtNLM"/>
    </source>
</evidence>
<keyword evidence="3" id="KW-1185">Reference proteome</keyword>
<dbReference type="AlphaFoldDB" id="A0AA41RYX3"/>
<dbReference type="PANTHER" id="PTHR33785:SF12">
    <property type="entry name" value="DUF1685 FAMILY PROTEIN"/>
    <property type="match status" value="1"/>
</dbReference>
<name>A0AA41RYX3_PAPNU</name>
<dbReference type="EMBL" id="JAJJMA010017600">
    <property type="protein sequence ID" value="MCL7023008.1"/>
    <property type="molecule type" value="Genomic_DNA"/>
</dbReference>
<sequence>MDAEDVLTLLDHYWFNQQIITKKPTLNHSKPAKTISPPPPPPQIQPEPQKQEISRVPSRHIRSHSDQFTSKLNPVVADFDSPKSVLLTHRLQTILSGKRVTEVEDEEIEIEEEPHFLDDIKKKKKNLMTMGMKRRKNRGSSKSLSDLEFDELQGFLDLGFKFSEEDKNSLTLVSIVPGLQRFGKKDNGDTENHEGVLISRPYLSESWDVLEEKRRKQAPLINWKVPNLGNDIDMKDQLKFWAHTIASTVR</sequence>
<protein>
    <recommendedName>
        <fullName evidence="4">DUF1685 family protein</fullName>
    </recommendedName>
</protein>
<organism evidence="2 3">
    <name type="scientific">Papaver nudicaule</name>
    <name type="common">Iceland poppy</name>
    <dbReference type="NCBI Taxonomy" id="74823"/>
    <lineage>
        <taxon>Eukaryota</taxon>
        <taxon>Viridiplantae</taxon>
        <taxon>Streptophyta</taxon>
        <taxon>Embryophyta</taxon>
        <taxon>Tracheophyta</taxon>
        <taxon>Spermatophyta</taxon>
        <taxon>Magnoliopsida</taxon>
        <taxon>Ranunculales</taxon>
        <taxon>Papaveraceae</taxon>
        <taxon>Papaveroideae</taxon>
        <taxon>Papaver</taxon>
    </lineage>
</organism>
<feature type="region of interest" description="Disordered" evidence="1">
    <location>
        <begin position="25"/>
        <end position="56"/>
    </location>
</feature>
<evidence type="ECO:0000313" key="2">
    <source>
        <dbReference type="EMBL" id="MCL7023008.1"/>
    </source>
</evidence>